<evidence type="ECO:0000313" key="3">
    <source>
        <dbReference type="EMBL" id="KAG6380779.1"/>
    </source>
</evidence>
<sequence>MPAPTWSSAKAKVQLKLSVQRLRTVQQKREALAKSSRRDIALSLEKGKIESARIKVEAVINEDINLELLELLELYCELLIARFGLLDQNTREPDPGIKEGVCAIIYAAQRIEVKELHVFREILVQKYGREFSTAVMENRGDCVSDRVLKKLLVETPSAQLVDGYLTEISKAYGVKWSSSAKDEPAKPVGMASCVIDLLTGLLQDQTQTPEEAPDSLPSYSEEGPSIAKLPDLPPTEEEDKATRQTTSTTTAPKDNPGDGFEALARRFQELKKH</sequence>
<accession>A0A8I2YWU4</accession>
<dbReference type="AlphaFoldDB" id="A0A8I2YWU4"/>
<dbReference type="PANTHER" id="PTHR12161">
    <property type="entry name" value="IST1 FAMILY MEMBER"/>
    <property type="match status" value="1"/>
</dbReference>
<dbReference type="EMBL" id="JAGFBS010000002">
    <property type="protein sequence ID" value="KAG6380779.1"/>
    <property type="molecule type" value="Genomic_DNA"/>
</dbReference>
<evidence type="ECO:0000256" key="1">
    <source>
        <dbReference type="ARBA" id="ARBA00005536"/>
    </source>
</evidence>
<evidence type="ECO:0000313" key="4">
    <source>
        <dbReference type="Proteomes" id="UP000683000"/>
    </source>
</evidence>
<dbReference type="FunFam" id="1.20.1260.60:FF:000002">
    <property type="entry name" value="Vacuolar protein sorting-associated protein IST1"/>
    <property type="match status" value="1"/>
</dbReference>
<dbReference type="PANTHER" id="PTHR12161:SF5">
    <property type="entry name" value="IST1 HOMOLOG"/>
    <property type="match status" value="1"/>
</dbReference>
<name>A0A8I2YWU4_9AGAM</name>
<protein>
    <submittedName>
        <fullName evidence="3">DUF292-domain-containing protein</fullName>
    </submittedName>
</protein>
<gene>
    <name evidence="3" type="ORF">JVT61DRAFT_5163</name>
</gene>
<keyword evidence="4" id="KW-1185">Reference proteome</keyword>
<dbReference type="InterPro" id="IPR005061">
    <property type="entry name" value="Ist1"/>
</dbReference>
<dbReference type="Gene3D" id="1.20.1260.60">
    <property type="entry name" value="Vacuolar protein sorting-associated protein Ist1"/>
    <property type="match status" value="1"/>
</dbReference>
<dbReference type="InterPro" id="IPR042277">
    <property type="entry name" value="IST1-like"/>
</dbReference>
<comment type="similarity">
    <text evidence="1">Belongs to the IST1 family.</text>
</comment>
<dbReference type="OrthoDB" id="29853at2759"/>
<dbReference type="Pfam" id="PF03398">
    <property type="entry name" value="Ist1"/>
    <property type="match status" value="1"/>
</dbReference>
<feature type="region of interest" description="Disordered" evidence="2">
    <location>
        <begin position="205"/>
        <end position="261"/>
    </location>
</feature>
<dbReference type="GO" id="GO:0015031">
    <property type="term" value="P:protein transport"/>
    <property type="evidence" value="ECO:0007669"/>
    <property type="project" value="InterPro"/>
</dbReference>
<organism evidence="3 4">
    <name type="scientific">Boletus reticuloceps</name>
    <dbReference type="NCBI Taxonomy" id="495285"/>
    <lineage>
        <taxon>Eukaryota</taxon>
        <taxon>Fungi</taxon>
        <taxon>Dikarya</taxon>
        <taxon>Basidiomycota</taxon>
        <taxon>Agaricomycotina</taxon>
        <taxon>Agaricomycetes</taxon>
        <taxon>Agaricomycetidae</taxon>
        <taxon>Boletales</taxon>
        <taxon>Boletineae</taxon>
        <taxon>Boletaceae</taxon>
        <taxon>Boletoideae</taxon>
        <taxon>Boletus</taxon>
    </lineage>
</organism>
<proteinExistence type="inferred from homology"/>
<evidence type="ECO:0000256" key="2">
    <source>
        <dbReference type="SAM" id="MobiDB-lite"/>
    </source>
</evidence>
<dbReference type="Proteomes" id="UP000683000">
    <property type="component" value="Unassembled WGS sequence"/>
</dbReference>
<comment type="caution">
    <text evidence="3">The sequence shown here is derived from an EMBL/GenBank/DDBJ whole genome shotgun (WGS) entry which is preliminary data.</text>
</comment>
<reference evidence="3" key="1">
    <citation type="submission" date="2021-03" db="EMBL/GenBank/DDBJ databases">
        <title>Evolutionary innovations through gain and loss of genes in the ectomycorrhizal Boletales.</title>
        <authorList>
            <person name="Wu G."/>
            <person name="Miyauchi S."/>
            <person name="Morin E."/>
            <person name="Yang Z.-L."/>
            <person name="Xu J."/>
            <person name="Martin F.M."/>
        </authorList>
    </citation>
    <scope>NUCLEOTIDE SEQUENCE</scope>
    <source>
        <strain evidence="3">BR01</strain>
    </source>
</reference>